<evidence type="ECO:0000313" key="4">
    <source>
        <dbReference type="EMBL" id="MBZ6067251.1"/>
    </source>
</evidence>
<dbReference type="Pfam" id="PF00561">
    <property type="entry name" value="Abhydrolase_1"/>
    <property type="match status" value="1"/>
</dbReference>
<dbReference type="AlphaFoldDB" id="A0A0S2SIC4"/>
<gene>
    <name evidence="4" type="ORF">LA374_13695</name>
    <name evidence="3" type="ORF">WL1483_4653</name>
</gene>
<dbReference type="InterPro" id="IPR000073">
    <property type="entry name" value="AB_hydrolase_1"/>
</dbReference>
<evidence type="ECO:0000256" key="1">
    <source>
        <dbReference type="ARBA" id="ARBA00022801"/>
    </source>
</evidence>
<sequence length="256" mass="27532">MLLNFKRQGTGEPVILIHGLFGSLDNLGLLARPLSEGFDVISVDVRNHGASFHRESMSYPEMADDILALMDALGLAQATLIGHSMGGKIAMQVAKQAPARVSRLVVVDMAPVAYPHARHQHVFAGLQAVIAAAPAGRSEADAILAAHVEEAGVRQFLLKSFAKGEHGWEWRFNVNAIIGAYGDIMGWPDPLSRFDGPTLFIKGSESDYLLPAHQASVTAQFPAARARVVSPAGHWLHAEKPSLFNRLVVDFLSTGG</sequence>
<keyword evidence="1 4" id="KW-0378">Hydrolase</keyword>
<evidence type="ECO:0000313" key="5">
    <source>
        <dbReference type="Proteomes" id="UP000058114"/>
    </source>
</evidence>
<dbReference type="EMBL" id="JAIRBT010000018">
    <property type="protein sequence ID" value="MBZ6067251.1"/>
    <property type="molecule type" value="Genomic_DNA"/>
</dbReference>
<name>A0A0S2SIC4_9GAMM</name>
<evidence type="ECO:0000259" key="2">
    <source>
        <dbReference type="Pfam" id="PF00561"/>
    </source>
</evidence>
<accession>A0A0S2SIC4</accession>
<dbReference type="PRINTS" id="PR00412">
    <property type="entry name" value="EPOXHYDRLASE"/>
</dbReference>
<dbReference type="STRING" id="652.WL1483_4653"/>
<feature type="domain" description="AB hydrolase-1" evidence="2">
    <location>
        <begin position="13"/>
        <end position="241"/>
    </location>
</feature>
<dbReference type="GO" id="GO:0016787">
    <property type="term" value="F:hydrolase activity"/>
    <property type="evidence" value="ECO:0007669"/>
    <property type="project" value="UniProtKB-KW"/>
</dbReference>
<reference evidence="4 6" key="3">
    <citation type="submission" date="2021-09" db="EMBL/GenBank/DDBJ databases">
        <title>Aeromonas schubertii isolated from Asian sea bass.</title>
        <authorList>
            <person name="Pinpimai K."/>
        </authorList>
    </citation>
    <scope>NUCLEOTIDE SEQUENCE [LARGE SCALE GENOMIC DNA]</scope>
    <source>
        <strain evidence="4 6">CHULA2021a</strain>
    </source>
</reference>
<evidence type="ECO:0000313" key="3">
    <source>
        <dbReference type="EMBL" id="ALP41433.1"/>
    </source>
</evidence>
<reference evidence="5" key="1">
    <citation type="submission" date="2015-10" db="EMBL/GenBank/DDBJ databases">
        <title>Complete Genome Sequence of Aeromonas schubertii strain WL1483.</title>
        <authorList>
            <person name="Liu L."/>
        </authorList>
    </citation>
    <scope>NUCLEOTIDE SEQUENCE [LARGE SCALE GENOMIC DNA]</scope>
    <source>
        <strain evidence="5">WL1483</strain>
    </source>
</reference>
<dbReference type="RefSeq" id="WP_050667076.1">
    <property type="nucleotide sequence ID" value="NZ_CDDB01000068.1"/>
</dbReference>
<keyword evidence="6" id="KW-1185">Reference proteome</keyword>
<dbReference type="Gene3D" id="3.40.50.1820">
    <property type="entry name" value="alpha/beta hydrolase"/>
    <property type="match status" value="1"/>
</dbReference>
<evidence type="ECO:0000313" key="6">
    <source>
        <dbReference type="Proteomes" id="UP000774958"/>
    </source>
</evidence>
<reference evidence="3 5" key="2">
    <citation type="journal article" date="2016" name="Genome Announc.">
        <title>Complete Genome Sequence of the Highly Virulent Aeromonas schubertii Strain WL1483, Isolated from Diseased Snakehead Fish (Channa argus) in China.</title>
        <authorList>
            <person name="Liu L."/>
            <person name="Li N."/>
            <person name="Zhang D."/>
            <person name="Fu X."/>
            <person name="Shi C."/>
            <person name="Lin Q."/>
            <person name="Hao G."/>
        </authorList>
    </citation>
    <scope>NUCLEOTIDE SEQUENCE [LARGE SCALE GENOMIC DNA]</scope>
    <source>
        <strain evidence="3 5">WL1483</strain>
    </source>
</reference>
<dbReference type="Proteomes" id="UP000774958">
    <property type="component" value="Unassembled WGS sequence"/>
</dbReference>
<dbReference type="InterPro" id="IPR029058">
    <property type="entry name" value="AB_hydrolase_fold"/>
</dbReference>
<dbReference type="KEGG" id="asr:WL1483_4653"/>
<dbReference type="PANTHER" id="PTHR46118">
    <property type="entry name" value="PROTEIN ABHD11"/>
    <property type="match status" value="1"/>
</dbReference>
<dbReference type="PRINTS" id="PR00111">
    <property type="entry name" value="ABHYDROLASE"/>
</dbReference>
<dbReference type="EMBL" id="CP013067">
    <property type="protein sequence ID" value="ALP41433.1"/>
    <property type="molecule type" value="Genomic_DNA"/>
</dbReference>
<dbReference type="Proteomes" id="UP000058114">
    <property type="component" value="Chromosome"/>
</dbReference>
<dbReference type="PATRIC" id="fig|652.5.peg.1363"/>
<dbReference type="SUPFAM" id="SSF53474">
    <property type="entry name" value="alpha/beta-Hydrolases"/>
    <property type="match status" value="1"/>
</dbReference>
<organism evidence="3 5">
    <name type="scientific">Aeromonas schubertii</name>
    <dbReference type="NCBI Taxonomy" id="652"/>
    <lineage>
        <taxon>Bacteria</taxon>
        <taxon>Pseudomonadati</taxon>
        <taxon>Pseudomonadota</taxon>
        <taxon>Gammaproteobacteria</taxon>
        <taxon>Aeromonadales</taxon>
        <taxon>Aeromonadaceae</taxon>
        <taxon>Aeromonas</taxon>
    </lineage>
</organism>
<protein>
    <submittedName>
        <fullName evidence="4">Alpha/beta fold hydrolase</fullName>
    </submittedName>
    <submittedName>
        <fullName evidence="3">Esterase YbfF</fullName>
    </submittedName>
</protein>
<dbReference type="OrthoDB" id="9808398at2"/>
<dbReference type="InterPro" id="IPR000639">
    <property type="entry name" value="Epox_hydrolase-like"/>
</dbReference>
<proteinExistence type="predicted"/>
<dbReference type="PANTHER" id="PTHR46118:SF4">
    <property type="entry name" value="PROTEIN ABHD11"/>
    <property type="match status" value="1"/>
</dbReference>